<evidence type="ECO:0000313" key="17">
    <source>
        <dbReference type="Proteomes" id="UP000007801"/>
    </source>
</evidence>
<dbReference type="GO" id="GO:0004484">
    <property type="term" value="F:mRNA guanylyltransferase activity"/>
    <property type="evidence" value="ECO:0007669"/>
    <property type="project" value="UniProtKB-UniRule"/>
</dbReference>
<dbReference type="SUPFAM" id="SSF56091">
    <property type="entry name" value="DNA ligase/mRNA capping enzyme, catalytic domain"/>
    <property type="match status" value="1"/>
</dbReference>
<dbReference type="InterPro" id="IPR017074">
    <property type="entry name" value="mRNA_cap_enz_bifunc"/>
</dbReference>
<evidence type="ECO:0000256" key="10">
    <source>
        <dbReference type="PIRNR" id="PIRNR036958"/>
    </source>
</evidence>
<feature type="binding site" evidence="13">
    <location>
        <position position="369"/>
    </location>
    <ligand>
        <name>GTP</name>
        <dbReference type="ChEBI" id="CHEBI:37565"/>
    </ligand>
</feature>
<dbReference type="SMR" id="B3N122"/>
<comment type="function">
    <text evidence="10">Bifunctional mRNA-capping enzyme exhibiting RNA 5'-triphosphate monophosphatase activity in the N-terminal part and mRNA guanylyltransferase activity in the C-terminal part. Catalyzes the first two steps of cap formation: by removing the gamma-phosphate from the 5'-triphosphate end of nascent mRNA to yield a diphosphate end, and by transferring the GMP moiety of GTP to the 5'-diphosphate terminus of RNA via a covalent enzyme-GMP reaction intermediate.</text>
</comment>
<evidence type="ECO:0000256" key="5">
    <source>
        <dbReference type="ARBA" id="ARBA00022741"/>
    </source>
</evidence>
<organism evidence="16 17">
    <name type="scientific">Drosophila ananassae</name>
    <name type="common">Fruit fly</name>
    <dbReference type="NCBI Taxonomy" id="7217"/>
    <lineage>
        <taxon>Eukaryota</taxon>
        <taxon>Metazoa</taxon>
        <taxon>Ecdysozoa</taxon>
        <taxon>Arthropoda</taxon>
        <taxon>Hexapoda</taxon>
        <taxon>Insecta</taxon>
        <taxon>Pterygota</taxon>
        <taxon>Neoptera</taxon>
        <taxon>Endopterygota</taxon>
        <taxon>Diptera</taxon>
        <taxon>Brachycera</taxon>
        <taxon>Muscomorpha</taxon>
        <taxon>Ephydroidea</taxon>
        <taxon>Drosophilidae</taxon>
        <taxon>Drosophila</taxon>
        <taxon>Sophophora</taxon>
    </lineage>
</organism>
<dbReference type="OMA" id="FWDIWMS"/>
<dbReference type="Gene3D" id="3.90.190.10">
    <property type="entry name" value="Protein tyrosine phosphatase superfamily"/>
    <property type="match status" value="1"/>
</dbReference>
<evidence type="ECO:0000256" key="3">
    <source>
        <dbReference type="ARBA" id="ARBA00022679"/>
    </source>
</evidence>
<feature type="compositionally biased region" description="Basic and acidic residues" evidence="14">
    <location>
        <begin position="224"/>
        <end position="235"/>
    </location>
</feature>
<feature type="compositionally biased region" description="Pro residues" evidence="14">
    <location>
        <begin position="662"/>
        <end position="672"/>
    </location>
</feature>
<dbReference type="GO" id="GO:0005525">
    <property type="term" value="F:GTP binding"/>
    <property type="evidence" value="ECO:0007669"/>
    <property type="project" value="UniProtKB-UniRule"/>
</dbReference>
<dbReference type="CTD" id="32379"/>
<comment type="subcellular location">
    <subcellularLocation>
        <location evidence="1 10">Nucleus</location>
    </subcellularLocation>
</comment>
<keyword evidence="5 10" id="KW-0547">Nucleotide-binding</keyword>
<feature type="region of interest" description="Disordered" evidence="14">
    <location>
        <begin position="194"/>
        <end position="278"/>
    </location>
</feature>
<dbReference type="GO" id="GO:0004651">
    <property type="term" value="F:polynucleotide 5'-phosphatase activity"/>
    <property type="evidence" value="ECO:0007669"/>
    <property type="project" value="UniProtKB-UniRule"/>
</dbReference>
<evidence type="ECO:0000256" key="14">
    <source>
        <dbReference type="SAM" id="MobiDB-lite"/>
    </source>
</evidence>
<evidence type="ECO:0000313" key="16">
    <source>
        <dbReference type="EMBL" id="EDV30057.1"/>
    </source>
</evidence>
<dbReference type="GO" id="GO:0045880">
    <property type="term" value="P:positive regulation of smoothened signaling pathway"/>
    <property type="evidence" value="ECO:0007669"/>
    <property type="project" value="EnsemblMetazoa"/>
</dbReference>
<evidence type="ECO:0000259" key="15">
    <source>
        <dbReference type="PROSITE" id="PS50056"/>
    </source>
</evidence>
<comment type="similarity">
    <text evidence="10">In the N-terminal section; belongs to the non-receptor class of the protein-tyrosine phosphatase family.</text>
</comment>
<dbReference type="Pfam" id="PF01331">
    <property type="entry name" value="mRNA_cap_enzyme"/>
    <property type="match status" value="1"/>
</dbReference>
<name>B3N122_DROAN</name>
<dbReference type="Proteomes" id="UP000007801">
    <property type="component" value="Unassembled WGS sequence"/>
</dbReference>
<dbReference type="FunCoup" id="B3N122">
    <property type="interactions" value="2111"/>
</dbReference>
<dbReference type="PROSITE" id="PS00383">
    <property type="entry name" value="TYR_PHOSPHATASE_1"/>
    <property type="match status" value="1"/>
</dbReference>
<accession>B3N122</accession>
<feature type="region of interest" description="Disordered" evidence="14">
    <location>
        <begin position="630"/>
        <end position="672"/>
    </location>
</feature>
<dbReference type="InterPro" id="IPR013846">
    <property type="entry name" value="mRNA_cap_enzyme_C"/>
</dbReference>
<dbReference type="EC" id="2.7.7.50" evidence="10"/>
<dbReference type="OrthoDB" id="200924at2759"/>
<dbReference type="PANTHER" id="PTHR10367:SF17">
    <property type="entry name" value="MRNA-CAPPING ENZYME"/>
    <property type="match status" value="1"/>
</dbReference>
<evidence type="ECO:0000256" key="4">
    <source>
        <dbReference type="ARBA" id="ARBA00022695"/>
    </source>
</evidence>
<dbReference type="FunFam" id="3.90.190.10:FF:000040">
    <property type="entry name" value="mRNA-capping enzyme"/>
    <property type="match status" value="1"/>
</dbReference>
<feature type="domain" description="Tyrosine specific protein phosphatases" evidence="15">
    <location>
        <begin position="120"/>
        <end position="187"/>
    </location>
</feature>
<dbReference type="InterPro" id="IPR000387">
    <property type="entry name" value="Tyr_Pase_dom"/>
</dbReference>
<dbReference type="HOGENOM" id="CLU_021710_3_0_1"/>
<dbReference type="KEGG" id="dan:6498788"/>
<evidence type="ECO:0000256" key="2">
    <source>
        <dbReference type="ARBA" id="ARBA00022664"/>
    </source>
</evidence>
<dbReference type="InterPro" id="IPR016130">
    <property type="entry name" value="Tyr_Pase_AS"/>
</dbReference>
<protein>
    <recommendedName>
        <fullName evidence="10">mRNA-capping enzyme</fullName>
    </recommendedName>
    <domain>
        <recommendedName>
            <fullName evidence="10">mRNA 5'-triphosphate monophosphatase</fullName>
            <ecNumber evidence="10">3.6.1.74</ecNumber>
        </recommendedName>
        <alternativeName>
            <fullName evidence="10">mRNA 5'-phosphatase</fullName>
        </alternativeName>
    </domain>
    <domain>
        <recommendedName>
            <fullName evidence="10">mRNA guanylyltransferase</fullName>
            <ecNumber evidence="10">2.7.7.50</ecNumber>
        </recommendedName>
        <alternativeName>
            <fullName evidence="10">GTP--RNA guanylyltransferase</fullName>
            <shortName evidence="10">GTase</shortName>
        </alternativeName>
    </domain>
</protein>
<feature type="binding site" evidence="13">
    <location>
        <begin position="397"/>
        <end position="399"/>
    </location>
    <ligand>
        <name>GTP</name>
        <dbReference type="ChEBI" id="CHEBI:37565"/>
    </ligand>
</feature>
<feature type="binding site" evidence="13">
    <location>
        <position position="353"/>
    </location>
    <ligand>
        <name>GTP</name>
        <dbReference type="ChEBI" id="CHEBI:37565"/>
    </ligand>
</feature>
<dbReference type="InterPro" id="IPR051029">
    <property type="entry name" value="mRNA_Capping_Enz/RNA_Phosphat"/>
</dbReference>
<proteinExistence type="inferred from homology"/>
<keyword evidence="8 10" id="KW-0539">Nucleus</keyword>
<dbReference type="STRING" id="7217.B3N122"/>
<keyword evidence="3 10" id="KW-0808">Transferase</keyword>
<dbReference type="InterPro" id="IPR012340">
    <property type="entry name" value="NA-bd_OB-fold"/>
</dbReference>
<dbReference type="PANTHER" id="PTHR10367">
    <property type="entry name" value="MRNA-CAPPING ENZYME"/>
    <property type="match status" value="1"/>
</dbReference>
<dbReference type="InterPro" id="IPR029021">
    <property type="entry name" value="Prot-tyrosine_phosphatase-like"/>
</dbReference>
<dbReference type="GO" id="GO:0006370">
    <property type="term" value="P:7-methylguanosine mRNA capping"/>
    <property type="evidence" value="ECO:0007669"/>
    <property type="project" value="UniProtKB-UniRule"/>
</dbReference>
<dbReference type="EC" id="3.6.1.74" evidence="10"/>
<dbReference type="GO" id="GO:0005634">
    <property type="term" value="C:nucleus"/>
    <property type="evidence" value="ECO:0007669"/>
    <property type="project" value="UniProtKB-SubCell"/>
</dbReference>
<dbReference type="Gene3D" id="2.40.50.140">
    <property type="entry name" value="Nucleic acid-binding proteins"/>
    <property type="match status" value="1"/>
</dbReference>
<dbReference type="GO" id="GO:0005737">
    <property type="term" value="C:cytoplasm"/>
    <property type="evidence" value="ECO:0007669"/>
    <property type="project" value="EnsemblMetazoa"/>
</dbReference>
<dbReference type="GO" id="GO:0140818">
    <property type="term" value="F:mRNA 5'-triphosphate monophosphatase activity"/>
    <property type="evidence" value="ECO:0007669"/>
    <property type="project" value="UniProtKB-EC"/>
</dbReference>
<dbReference type="Gene3D" id="3.30.470.30">
    <property type="entry name" value="DNA ligase/mRNA capping enzyme"/>
    <property type="match status" value="1"/>
</dbReference>
<comment type="catalytic activity">
    <reaction evidence="10">
        <text>a 5'-end triphospho-ribonucleoside in mRNA + H2O = a 5'-end diphospho-ribonucleoside in mRNA + phosphate + H(+)</text>
        <dbReference type="Rhea" id="RHEA:67004"/>
        <dbReference type="Rhea" id="RHEA-COMP:17164"/>
        <dbReference type="Rhea" id="RHEA-COMP:17165"/>
        <dbReference type="ChEBI" id="CHEBI:15377"/>
        <dbReference type="ChEBI" id="CHEBI:15378"/>
        <dbReference type="ChEBI" id="CHEBI:43474"/>
        <dbReference type="ChEBI" id="CHEBI:167616"/>
        <dbReference type="ChEBI" id="CHEBI:167618"/>
        <dbReference type="EC" id="3.6.1.74"/>
    </reaction>
</comment>
<dbReference type="eggNOG" id="KOG2386">
    <property type="taxonomic scope" value="Eukaryota"/>
</dbReference>
<evidence type="ECO:0000256" key="11">
    <source>
        <dbReference type="PIRSR" id="PIRSR036958-1"/>
    </source>
</evidence>
<dbReference type="Gene3D" id="3.30.1490.430">
    <property type="match status" value="1"/>
</dbReference>
<gene>
    <name evidence="16" type="primary">Dana\GF15987</name>
    <name evidence="16" type="synonym">dana_GLEANR_17082</name>
    <name evidence="16" type="ORF">GF15987</name>
</gene>
<feature type="binding site" evidence="13">
    <location>
        <begin position="586"/>
        <end position="591"/>
    </location>
    <ligand>
        <name>GTP</name>
        <dbReference type="ChEBI" id="CHEBI:37565"/>
    </ligand>
</feature>
<evidence type="ECO:0000256" key="1">
    <source>
        <dbReference type="ARBA" id="ARBA00004123"/>
    </source>
</evidence>
<feature type="active site" description="Phosphocysteine intermediate" evidence="11">
    <location>
        <position position="142"/>
    </location>
</feature>
<keyword evidence="2 10" id="KW-0507">mRNA processing</keyword>
<dbReference type="FunFam" id="2.40.50.140:FF:000291">
    <property type="entry name" value="mRNA-capping enzyme"/>
    <property type="match status" value="1"/>
</dbReference>
<dbReference type="FunFam" id="3.30.470.30:FF:000040">
    <property type="entry name" value="mRNA-capping enzyme"/>
    <property type="match status" value="1"/>
</dbReference>
<dbReference type="PROSITE" id="PS50056">
    <property type="entry name" value="TYR_PHOSPHATASE_2"/>
    <property type="match status" value="1"/>
</dbReference>
<evidence type="ECO:0000256" key="12">
    <source>
        <dbReference type="PIRSR" id="PIRSR036958-2"/>
    </source>
</evidence>
<evidence type="ECO:0000256" key="7">
    <source>
        <dbReference type="ARBA" id="ARBA00023134"/>
    </source>
</evidence>
<dbReference type="SUPFAM" id="SSF50249">
    <property type="entry name" value="Nucleic acid-binding proteins"/>
    <property type="match status" value="1"/>
</dbReference>
<evidence type="ECO:0000256" key="8">
    <source>
        <dbReference type="ARBA" id="ARBA00023242"/>
    </source>
</evidence>
<evidence type="ECO:0000256" key="13">
    <source>
        <dbReference type="PIRSR" id="PIRSR036958-3"/>
    </source>
</evidence>
<keyword evidence="4 10" id="KW-0548">Nucleotidyltransferase</keyword>
<dbReference type="InParanoid" id="B3N122"/>
<dbReference type="CDD" id="cd07895">
    <property type="entry name" value="Adenylation_mRNA_capping"/>
    <property type="match status" value="1"/>
</dbReference>
<reference evidence="16 17" key="1">
    <citation type="journal article" date="2007" name="Nature">
        <title>Evolution of genes and genomes on the Drosophila phylogeny.</title>
        <authorList>
            <consortium name="Drosophila 12 Genomes Consortium"/>
            <person name="Clark A.G."/>
            <person name="Eisen M.B."/>
            <person name="Smith D.R."/>
            <person name="Bergman C.M."/>
            <person name="Oliver B."/>
            <person name="Markow T.A."/>
            <person name="Kaufman T.C."/>
            <person name="Kellis M."/>
            <person name="Gelbart W."/>
            <person name="Iyer V.N."/>
            <person name="Pollard D.A."/>
            <person name="Sackton T.B."/>
            <person name="Larracuente A.M."/>
            <person name="Singh N.D."/>
            <person name="Abad J.P."/>
            <person name="Abt D.N."/>
            <person name="Adryan B."/>
            <person name="Aguade M."/>
            <person name="Akashi H."/>
            <person name="Anderson W.W."/>
            <person name="Aquadro C.F."/>
            <person name="Ardell D.H."/>
            <person name="Arguello R."/>
            <person name="Artieri C.G."/>
            <person name="Barbash D.A."/>
            <person name="Barker D."/>
            <person name="Barsanti P."/>
            <person name="Batterham P."/>
            <person name="Batzoglou S."/>
            <person name="Begun D."/>
            <person name="Bhutkar A."/>
            <person name="Blanco E."/>
            <person name="Bosak S.A."/>
            <person name="Bradley R.K."/>
            <person name="Brand A.D."/>
            <person name="Brent M.R."/>
            <person name="Brooks A.N."/>
            <person name="Brown R.H."/>
            <person name="Butlin R.K."/>
            <person name="Caggese C."/>
            <person name="Calvi B.R."/>
            <person name="Bernardo de Carvalho A."/>
            <person name="Caspi A."/>
            <person name="Castrezana S."/>
            <person name="Celniker S.E."/>
            <person name="Chang J.L."/>
            <person name="Chapple C."/>
            <person name="Chatterji S."/>
            <person name="Chinwalla A."/>
            <person name="Civetta A."/>
            <person name="Clifton S.W."/>
            <person name="Comeron J.M."/>
            <person name="Costello J.C."/>
            <person name="Coyne J.A."/>
            <person name="Daub J."/>
            <person name="David R.G."/>
            <person name="Delcher A.L."/>
            <person name="Delehaunty K."/>
            <person name="Do C.B."/>
            <person name="Ebling H."/>
            <person name="Edwards K."/>
            <person name="Eickbush T."/>
            <person name="Evans J.D."/>
            <person name="Filipski A."/>
            <person name="Findeiss S."/>
            <person name="Freyhult E."/>
            <person name="Fulton L."/>
            <person name="Fulton R."/>
            <person name="Garcia A.C."/>
            <person name="Gardiner A."/>
            <person name="Garfield D.A."/>
            <person name="Garvin B.E."/>
            <person name="Gibson G."/>
            <person name="Gilbert D."/>
            <person name="Gnerre S."/>
            <person name="Godfrey J."/>
            <person name="Good R."/>
            <person name="Gotea V."/>
            <person name="Gravely B."/>
            <person name="Greenberg A.J."/>
            <person name="Griffiths-Jones S."/>
            <person name="Gross S."/>
            <person name="Guigo R."/>
            <person name="Gustafson E.A."/>
            <person name="Haerty W."/>
            <person name="Hahn M.W."/>
            <person name="Halligan D.L."/>
            <person name="Halpern A.L."/>
            <person name="Halter G.M."/>
            <person name="Han M.V."/>
            <person name="Heger A."/>
            <person name="Hillier L."/>
            <person name="Hinrichs A.S."/>
            <person name="Holmes I."/>
            <person name="Hoskins R.A."/>
            <person name="Hubisz M.J."/>
            <person name="Hultmark D."/>
            <person name="Huntley M.A."/>
            <person name="Jaffe D.B."/>
            <person name="Jagadeeshan S."/>
            <person name="Jeck W.R."/>
            <person name="Johnson J."/>
            <person name="Jones C.D."/>
            <person name="Jordan W.C."/>
            <person name="Karpen G.H."/>
            <person name="Kataoka E."/>
            <person name="Keightley P.D."/>
            <person name="Kheradpour P."/>
            <person name="Kirkness E.F."/>
            <person name="Koerich L.B."/>
            <person name="Kristiansen K."/>
            <person name="Kudrna D."/>
            <person name="Kulathinal R.J."/>
            <person name="Kumar S."/>
            <person name="Kwok R."/>
            <person name="Lander E."/>
            <person name="Langley C.H."/>
            <person name="Lapoint R."/>
            <person name="Lazzaro B.P."/>
            <person name="Lee S.J."/>
            <person name="Levesque L."/>
            <person name="Li R."/>
            <person name="Lin C.F."/>
            <person name="Lin M.F."/>
            <person name="Lindblad-Toh K."/>
            <person name="Llopart A."/>
            <person name="Long M."/>
            <person name="Low L."/>
            <person name="Lozovsky E."/>
            <person name="Lu J."/>
            <person name="Luo M."/>
            <person name="Machado C.A."/>
            <person name="Makalowski W."/>
            <person name="Marzo M."/>
            <person name="Matsuda M."/>
            <person name="Matzkin L."/>
            <person name="McAllister B."/>
            <person name="McBride C.S."/>
            <person name="McKernan B."/>
            <person name="McKernan K."/>
            <person name="Mendez-Lago M."/>
            <person name="Minx P."/>
            <person name="Mollenhauer M.U."/>
            <person name="Montooth K."/>
            <person name="Mount S.M."/>
            <person name="Mu X."/>
            <person name="Myers E."/>
            <person name="Negre B."/>
            <person name="Newfeld S."/>
            <person name="Nielsen R."/>
            <person name="Noor M.A."/>
            <person name="O'Grady P."/>
            <person name="Pachter L."/>
            <person name="Papaceit M."/>
            <person name="Parisi M.J."/>
            <person name="Parisi M."/>
            <person name="Parts L."/>
            <person name="Pedersen J.S."/>
            <person name="Pesole G."/>
            <person name="Phillippy A.M."/>
            <person name="Ponting C.P."/>
            <person name="Pop M."/>
            <person name="Porcelli D."/>
            <person name="Powell J.R."/>
            <person name="Prohaska S."/>
            <person name="Pruitt K."/>
            <person name="Puig M."/>
            <person name="Quesneville H."/>
            <person name="Ram K.R."/>
            <person name="Rand D."/>
            <person name="Rasmussen M.D."/>
            <person name="Reed L.K."/>
            <person name="Reenan R."/>
            <person name="Reily A."/>
            <person name="Remington K.A."/>
            <person name="Rieger T.T."/>
            <person name="Ritchie M.G."/>
            <person name="Robin C."/>
            <person name="Rogers Y.H."/>
            <person name="Rohde C."/>
            <person name="Rozas J."/>
            <person name="Rubenfield M.J."/>
            <person name="Ruiz A."/>
            <person name="Russo S."/>
            <person name="Salzberg S.L."/>
            <person name="Sanchez-Gracia A."/>
            <person name="Saranga D.J."/>
            <person name="Sato H."/>
            <person name="Schaeffer S.W."/>
            <person name="Schatz M.C."/>
            <person name="Schlenke T."/>
            <person name="Schwartz R."/>
            <person name="Segarra C."/>
            <person name="Singh R.S."/>
            <person name="Sirot L."/>
            <person name="Sirota M."/>
            <person name="Sisneros N.B."/>
            <person name="Smith C.D."/>
            <person name="Smith T.F."/>
            <person name="Spieth J."/>
            <person name="Stage D.E."/>
            <person name="Stark A."/>
            <person name="Stephan W."/>
            <person name="Strausberg R.L."/>
            <person name="Strempel S."/>
            <person name="Sturgill D."/>
            <person name="Sutton G."/>
            <person name="Sutton G.G."/>
            <person name="Tao W."/>
            <person name="Teichmann S."/>
            <person name="Tobari Y.N."/>
            <person name="Tomimura Y."/>
            <person name="Tsolas J.M."/>
            <person name="Valente V.L."/>
            <person name="Venter E."/>
            <person name="Venter J.C."/>
            <person name="Vicario S."/>
            <person name="Vieira F.G."/>
            <person name="Vilella A.J."/>
            <person name="Villasante A."/>
            <person name="Walenz B."/>
            <person name="Wang J."/>
            <person name="Wasserman M."/>
            <person name="Watts T."/>
            <person name="Wilson D."/>
            <person name="Wilson R.K."/>
            <person name="Wing R.A."/>
            <person name="Wolfner M.F."/>
            <person name="Wong A."/>
            <person name="Wong G.K."/>
            <person name="Wu C.I."/>
            <person name="Wu G."/>
            <person name="Yamamoto D."/>
            <person name="Yang H.P."/>
            <person name="Yang S.P."/>
            <person name="Yorke J.A."/>
            <person name="Yoshida K."/>
            <person name="Zdobnov E."/>
            <person name="Zhang P."/>
            <person name="Zhang Y."/>
            <person name="Zimin A.V."/>
            <person name="Baldwin J."/>
            <person name="Abdouelleil A."/>
            <person name="Abdulkadir J."/>
            <person name="Abebe A."/>
            <person name="Abera B."/>
            <person name="Abreu J."/>
            <person name="Acer S.C."/>
            <person name="Aftuck L."/>
            <person name="Alexander A."/>
            <person name="An P."/>
            <person name="Anderson E."/>
            <person name="Anderson S."/>
            <person name="Arachi H."/>
            <person name="Azer M."/>
            <person name="Bachantsang P."/>
            <person name="Barry A."/>
            <person name="Bayul T."/>
            <person name="Berlin A."/>
            <person name="Bessette D."/>
            <person name="Bloom T."/>
            <person name="Blye J."/>
            <person name="Boguslavskiy L."/>
            <person name="Bonnet C."/>
            <person name="Boukhgalter B."/>
            <person name="Bourzgui I."/>
            <person name="Brown A."/>
            <person name="Cahill P."/>
            <person name="Channer S."/>
            <person name="Cheshatsang Y."/>
            <person name="Chuda L."/>
            <person name="Citroen M."/>
            <person name="Collymore A."/>
            <person name="Cooke P."/>
            <person name="Costello M."/>
            <person name="D'Aco K."/>
            <person name="Daza R."/>
            <person name="De Haan G."/>
            <person name="DeGray S."/>
            <person name="DeMaso C."/>
            <person name="Dhargay N."/>
            <person name="Dooley K."/>
            <person name="Dooley E."/>
            <person name="Doricent M."/>
            <person name="Dorje P."/>
            <person name="Dorjee K."/>
            <person name="Dupes A."/>
            <person name="Elong R."/>
            <person name="Falk J."/>
            <person name="Farina A."/>
            <person name="Faro S."/>
            <person name="Ferguson D."/>
            <person name="Fisher S."/>
            <person name="Foley C.D."/>
            <person name="Franke A."/>
            <person name="Friedrich D."/>
            <person name="Gadbois L."/>
            <person name="Gearin G."/>
            <person name="Gearin C.R."/>
            <person name="Giannoukos G."/>
            <person name="Goode T."/>
            <person name="Graham J."/>
            <person name="Grandbois E."/>
            <person name="Grewal S."/>
            <person name="Gyaltsen K."/>
            <person name="Hafez N."/>
            <person name="Hagos B."/>
            <person name="Hall J."/>
            <person name="Henson C."/>
            <person name="Hollinger A."/>
            <person name="Honan T."/>
            <person name="Huard M.D."/>
            <person name="Hughes L."/>
            <person name="Hurhula B."/>
            <person name="Husby M.E."/>
            <person name="Kamat A."/>
            <person name="Kanga B."/>
            <person name="Kashin S."/>
            <person name="Khazanovich D."/>
            <person name="Kisner P."/>
            <person name="Lance K."/>
            <person name="Lara M."/>
            <person name="Lee W."/>
            <person name="Lennon N."/>
            <person name="Letendre F."/>
            <person name="LeVine R."/>
            <person name="Lipovsky A."/>
            <person name="Liu X."/>
            <person name="Liu J."/>
            <person name="Liu S."/>
            <person name="Lokyitsang T."/>
            <person name="Lokyitsang Y."/>
            <person name="Lubonja R."/>
            <person name="Lui A."/>
            <person name="MacDonald P."/>
            <person name="Magnisalis V."/>
            <person name="Maru K."/>
            <person name="Matthews C."/>
            <person name="McCusker W."/>
            <person name="McDonough S."/>
            <person name="Mehta T."/>
            <person name="Meldrim J."/>
            <person name="Meneus L."/>
            <person name="Mihai O."/>
            <person name="Mihalev A."/>
            <person name="Mihova T."/>
            <person name="Mittelman R."/>
            <person name="Mlenga V."/>
            <person name="Montmayeur A."/>
            <person name="Mulrain L."/>
            <person name="Navidi A."/>
            <person name="Naylor J."/>
            <person name="Negash T."/>
            <person name="Nguyen T."/>
            <person name="Nguyen N."/>
            <person name="Nicol R."/>
            <person name="Norbu C."/>
            <person name="Norbu N."/>
            <person name="Novod N."/>
            <person name="O'Neill B."/>
            <person name="Osman S."/>
            <person name="Markiewicz E."/>
            <person name="Oyono O.L."/>
            <person name="Patti C."/>
            <person name="Phunkhang P."/>
            <person name="Pierre F."/>
            <person name="Priest M."/>
            <person name="Raghuraman S."/>
            <person name="Rege F."/>
            <person name="Reyes R."/>
            <person name="Rise C."/>
            <person name="Rogov P."/>
            <person name="Ross K."/>
            <person name="Ryan E."/>
            <person name="Settipalli S."/>
            <person name="Shea T."/>
            <person name="Sherpa N."/>
            <person name="Shi L."/>
            <person name="Shih D."/>
            <person name="Sparrow T."/>
            <person name="Spaulding J."/>
            <person name="Stalker J."/>
            <person name="Stange-Thomann N."/>
            <person name="Stavropoulos S."/>
            <person name="Stone C."/>
            <person name="Strader C."/>
            <person name="Tesfaye S."/>
            <person name="Thomson T."/>
            <person name="Thoulutsang Y."/>
            <person name="Thoulutsang D."/>
            <person name="Topham K."/>
            <person name="Topping I."/>
            <person name="Tsamla T."/>
            <person name="Vassiliev H."/>
            <person name="Vo A."/>
            <person name="Wangchuk T."/>
            <person name="Wangdi T."/>
            <person name="Weiand M."/>
            <person name="Wilkinson J."/>
            <person name="Wilson A."/>
            <person name="Yadav S."/>
            <person name="Young G."/>
            <person name="Yu Q."/>
            <person name="Zembek L."/>
            <person name="Zhong D."/>
            <person name="Zimmer A."/>
            <person name="Zwirko Z."/>
            <person name="Jaffe D.B."/>
            <person name="Alvarez P."/>
            <person name="Brockman W."/>
            <person name="Butler J."/>
            <person name="Chin C."/>
            <person name="Gnerre S."/>
            <person name="Grabherr M."/>
            <person name="Kleber M."/>
            <person name="Mauceli E."/>
            <person name="MacCallum I."/>
        </authorList>
    </citation>
    <scope>NUCLEOTIDE SEQUENCE [LARGE SCALE GENOMIC DNA]</scope>
    <source>
        <strain evidence="17">Tucson 14024-0371.13</strain>
    </source>
</reference>
<dbReference type="InterPro" id="IPR000340">
    <property type="entry name" value="Dual-sp_phosphatase_cat-dom"/>
</dbReference>
<dbReference type="GeneID" id="6498788"/>
<dbReference type="AlphaFoldDB" id="B3N122"/>
<feature type="binding site" evidence="13">
    <location>
        <begin position="514"/>
        <end position="516"/>
    </location>
    <ligand>
        <name>GTP</name>
        <dbReference type="ChEBI" id="CHEBI:37565"/>
    </ligand>
</feature>
<keyword evidence="7 10" id="KW-0342">GTP-binding</keyword>
<dbReference type="GO" id="GO:0005524">
    <property type="term" value="F:ATP binding"/>
    <property type="evidence" value="ECO:0007669"/>
    <property type="project" value="InterPro"/>
</dbReference>
<evidence type="ECO:0000256" key="9">
    <source>
        <dbReference type="ARBA" id="ARBA00044624"/>
    </source>
</evidence>
<keyword evidence="17" id="KW-1185">Reference proteome</keyword>
<keyword evidence="6 10" id="KW-0506">mRNA capping</keyword>
<comment type="similarity">
    <text evidence="10">In the C-terminal section; belongs to the eukaryotic GTase family.</text>
</comment>
<feature type="active site" description="N6-GMP-lysine intermediate" evidence="12">
    <location>
        <position position="348"/>
    </location>
</feature>
<dbReference type="GO" id="GO:0004721">
    <property type="term" value="F:phosphoprotein phosphatase activity"/>
    <property type="evidence" value="ECO:0007669"/>
    <property type="project" value="UniProtKB-UniRule"/>
</dbReference>
<sequence>MAQSHRERDRDRDRGRDSGPLPNRWLYCPRKSDTIIAERFLAFKTPLSANFQDKMPIECTFRPEMLFDYCKTMKLKLGLWVDLTNTKRFYDRATVEERGTQYIKLQCRGHGETPSPEQTRSFIEIVDNFINERPFDVIAVHCTHGFNRTGFLIVSYMVERLDCSVEAALAVFAGARPPGIYKQDYINELYKRYEDEEDAPQAPEQPNWCLDYDDSNGDGSASEVDSRKRHFDDHSSSTSAGQQHGEPGQEGDDADDQEGEEGDGDASTSDGQPRKKRRREMVVKNATFMAGVPGVRQVSDQPRLGELQRKVQDWCNWNKNGFPGAQPVSMDRHNIKRLSEIPYRVSWKADGTRYMMLIDGRDEVYFFDRNHSCFQVESVAFVDGKNLNDHLEGTLLDGEMVLDKVGETVTPRYLVYDIVRLSHRDVKDEPFFPNRLDYIKKEVIGPRILGMKHGIINQRLQAFSVRGKDFWDIWMSARLLGEKFARTLTHEPDGLIFQPSQQPYLAGVCSDVFKWKPHELNSVDFRLKVIMERGEGLLTKKVGFLYVGGHDAPFGRMQKLTKEVRELDNRIVECTMNQYGNWEFMRERTDKKHPNSYKTARAVVESITHPITKDYLLNYIANCGFRDDHAMMPPPPNSHGHHGGHHGQGQGSSHSSHGHGGAPPPPGQHRPH</sequence>
<dbReference type="EMBL" id="CH902650">
    <property type="protein sequence ID" value="EDV30057.1"/>
    <property type="molecule type" value="Genomic_DNA"/>
</dbReference>
<feature type="compositionally biased region" description="Acidic residues" evidence="14">
    <location>
        <begin position="249"/>
        <end position="264"/>
    </location>
</feature>
<dbReference type="Pfam" id="PF03919">
    <property type="entry name" value="mRNA_cap_C"/>
    <property type="match status" value="1"/>
</dbReference>
<dbReference type="SUPFAM" id="SSF52799">
    <property type="entry name" value="(Phosphotyrosine protein) phosphatases II"/>
    <property type="match status" value="1"/>
</dbReference>
<dbReference type="CDD" id="cd17664">
    <property type="entry name" value="Mce1_N"/>
    <property type="match status" value="1"/>
</dbReference>
<dbReference type="PIRSF" id="PIRSF036958">
    <property type="entry name" value="mRNA_capping_HCE"/>
    <property type="match status" value="1"/>
</dbReference>
<evidence type="ECO:0000256" key="6">
    <source>
        <dbReference type="ARBA" id="ARBA00023042"/>
    </source>
</evidence>
<dbReference type="PhylomeDB" id="B3N122"/>
<dbReference type="InterPro" id="IPR001339">
    <property type="entry name" value="mRNA_cap_enzyme_adenylation"/>
</dbReference>
<comment type="catalytic activity">
    <reaction evidence="9">
        <text>a 5'-end diphospho-ribonucleoside in mRNA + GTP + H(+) = a 5'-end (5'-triphosphoguanosine)-ribonucleoside in mRNA + diphosphate</text>
        <dbReference type="Rhea" id="RHEA:67012"/>
        <dbReference type="Rhea" id="RHEA-COMP:17165"/>
        <dbReference type="Rhea" id="RHEA-COMP:17166"/>
        <dbReference type="ChEBI" id="CHEBI:15378"/>
        <dbReference type="ChEBI" id="CHEBI:33019"/>
        <dbReference type="ChEBI" id="CHEBI:37565"/>
        <dbReference type="ChEBI" id="CHEBI:167616"/>
        <dbReference type="ChEBI" id="CHEBI:167617"/>
        <dbReference type="EC" id="2.7.7.50"/>
    </reaction>
    <physiologicalReaction direction="left-to-right" evidence="9">
        <dbReference type="Rhea" id="RHEA:67013"/>
    </physiologicalReaction>
</comment>
<keyword evidence="10 16" id="KW-0378">Hydrolase</keyword>
<dbReference type="Pfam" id="PF00782">
    <property type="entry name" value="DSPc"/>
    <property type="match status" value="1"/>
</dbReference>